<gene>
    <name evidence="2" type="ORF">LKD23_01860</name>
</gene>
<feature type="compositionally biased region" description="Basic and acidic residues" evidence="1">
    <location>
        <begin position="44"/>
        <end position="54"/>
    </location>
</feature>
<dbReference type="EMBL" id="JAJEQL010000003">
    <property type="protein sequence ID" value="MCC2198517.1"/>
    <property type="molecule type" value="Genomic_DNA"/>
</dbReference>
<proteinExistence type="predicted"/>
<reference evidence="2" key="1">
    <citation type="submission" date="2021-10" db="EMBL/GenBank/DDBJ databases">
        <title>Anaerobic single-cell dispensing facilitates the cultivation of human gut bacteria.</title>
        <authorList>
            <person name="Afrizal A."/>
        </authorList>
    </citation>
    <scope>NUCLEOTIDE SEQUENCE</scope>
    <source>
        <strain evidence="2">CLA-AA-H233</strain>
    </source>
</reference>
<protein>
    <submittedName>
        <fullName evidence="2">Uncharacterized protein</fullName>
    </submittedName>
</protein>
<evidence type="ECO:0000313" key="3">
    <source>
        <dbReference type="Proteomes" id="UP001430637"/>
    </source>
</evidence>
<dbReference type="RefSeq" id="WP_227620102.1">
    <property type="nucleotide sequence ID" value="NZ_JAJEQL010000003.1"/>
</dbReference>
<feature type="compositionally biased region" description="Basic residues" evidence="1">
    <location>
        <begin position="1"/>
        <end position="11"/>
    </location>
</feature>
<evidence type="ECO:0000256" key="1">
    <source>
        <dbReference type="SAM" id="MobiDB-lite"/>
    </source>
</evidence>
<evidence type="ECO:0000313" key="2">
    <source>
        <dbReference type="EMBL" id="MCC2198517.1"/>
    </source>
</evidence>
<organism evidence="2 3">
    <name type="scientific">Faecalibacterium butyricigenerans</name>
    <dbReference type="NCBI Taxonomy" id="1851427"/>
    <lineage>
        <taxon>Bacteria</taxon>
        <taxon>Bacillati</taxon>
        <taxon>Bacillota</taxon>
        <taxon>Clostridia</taxon>
        <taxon>Eubacteriales</taxon>
        <taxon>Oscillospiraceae</taxon>
        <taxon>Faecalibacterium</taxon>
    </lineage>
</organism>
<accession>A0ABS8F5K7</accession>
<feature type="region of interest" description="Disordered" evidence="1">
    <location>
        <begin position="1"/>
        <end position="54"/>
    </location>
</feature>
<sequence>MRFRVRRKGRAGHISVPEKPEKKAVPLKAADLDNPYGRVFGTPRSREDLRKQDR</sequence>
<keyword evidence="3" id="KW-1185">Reference proteome</keyword>
<comment type="caution">
    <text evidence="2">The sequence shown here is derived from an EMBL/GenBank/DDBJ whole genome shotgun (WGS) entry which is preliminary data.</text>
</comment>
<dbReference type="Proteomes" id="UP001430637">
    <property type="component" value="Unassembled WGS sequence"/>
</dbReference>
<name>A0ABS8F5K7_9FIRM</name>